<name>A0A1E4RZ06_CYBJN</name>
<keyword evidence="4 5" id="KW-0472">Membrane</keyword>
<dbReference type="InterPro" id="IPR029208">
    <property type="entry name" value="COX14"/>
</dbReference>
<organism evidence="6 7">
    <name type="scientific">Cyberlindnera jadinii (strain ATCC 18201 / CBS 1600 / BCRC 20928 / JCM 3617 / NBRC 0987 / NRRL Y-1542)</name>
    <name type="common">Torula yeast</name>
    <name type="synonym">Candida utilis</name>
    <dbReference type="NCBI Taxonomy" id="983966"/>
    <lineage>
        <taxon>Eukaryota</taxon>
        <taxon>Fungi</taxon>
        <taxon>Dikarya</taxon>
        <taxon>Ascomycota</taxon>
        <taxon>Saccharomycotina</taxon>
        <taxon>Saccharomycetes</taxon>
        <taxon>Phaffomycetales</taxon>
        <taxon>Phaffomycetaceae</taxon>
        <taxon>Cyberlindnera</taxon>
    </lineage>
</organism>
<dbReference type="GO" id="GO:0016020">
    <property type="term" value="C:membrane"/>
    <property type="evidence" value="ECO:0007669"/>
    <property type="project" value="UniProtKB-SubCell"/>
</dbReference>
<dbReference type="OMA" id="YAWYTRV"/>
<sequence length="64" mass="7333">MAKYAWYTRVADTVHRLTVLTLVGGCFYIVGGLSWTIYQNGKKFEQQQQLAAKPAEEDQQQPQQ</sequence>
<evidence type="ECO:0000256" key="3">
    <source>
        <dbReference type="ARBA" id="ARBA00022989"/>
    </source>
</evidence>
<dbReference type="AlphaFoldDB" id="A0A1E4RZ06"/>
<reference evidence="6 7" key="1">
    <citation type="journal article" date="2016" name="Proc. Natl. Acad. Sci. U.S.A.">
        <title>Comparative genomics of biotechnologically important yeasts.</title>
        <authorList>
            <person name="Riley R."/>
            <person name="Haridas S."/>
            <person name="Wolfe K.H."/>
            <person name="Lopes M.R."/>
            <person name="Hittinger C.T."/>
            <person name="Goeker M."/>
            <person name="Salamov A.A."/>
            <person name="Wisecaver J.H."/>
            <person name="Long T.M."/>
            <person name="Calvey C.H."/>
            <person name="Aerts A.L."/>
            <person name="Barry K.W."/>
            <person name="Choi C."/>
            <person name="Clum A."/>
            <person name="Coughlan A.Y."/>
            <person name="Deshpande S."/>
            <person name="Douglass A.P."/>
            <person name="Hanson S.J."/>
            <person name="Klenk H.-P."/>
            <person name="LaButti K.M."/>
            <person name="Lapidus A."/>
            <person name="Lindquist E.A."/>
            <person name="Lipzen A.M."/>
            <person name="Meier-Kolthoff J.P."/>
            <person name="Ohm R.A."/>
            <person name="Otillar R.P."/>
            <person name="Pangilinan J.L."/>
            <person name="Peng Y."/>
            <person name="Rokas A."/>
            <person name="Rosa C.A."/>
            <person name="Scheuner C."/>
            <person name="Sibirny A.A."/>
            <person name="Slot J.C."/>
            <person name="Stielow J.B."/>
            <person name="Sun H."/>
            <person name="Kurtzman C.P."/>
            <person name="Blackwell M."/>
            <person name="Grigoriev I.V."/>
            <person name="Jeffries T.W."/>
        </authorList>
    </citation>
    <scope>NUCLEOTIDE SEQUENCE [LARGE SCALE GENOMIC DNA]</scope>
    <source>
        <strain evidence="7">ATCC 18201 / CBS 1600 / BCRC 20928 / JCM 3617 / NBRC 0987 / NRRL Y-1542</strain>
    </source>
</reference>
<protein>
    <recommendedName>
        <fullName evidence="8">COX14 protein</fullName>
    </recommendedName>
</protein>
<evidence type="ECO:0000313" key="7">
    <source>
        <dbReference type="Proteomes" id="UP000094389"/>
    </source>
</evidence>
<dbReference type="OrthoDB" id="247013at2759"/>
<keyword evidence="2 5" id="KW-0812">Transmembrane</keyword>
<comment type="subcellular location">
    <subcellularLocation>
        <location evidence="1">Membrane</location>
        <topology evidence="1">Single-pass membrane protein</topology>
    </subcellularLocation>
</comment>
<evidence type="ECO:0000256" key="5">
    <source>
        <dbReference type="SAM" id="Phobius"/>
    </source>
</evidence>
<dbReference type="Pfam" id="PF14880">
    <property type="entry name" value="COX14"/>
    <property type="match status" value="1"/>
</dbReference>
<evidence type="ECO:0008006" key="8">
    <source>
        <dbReference type="Google" id="ProtNLM"/>
    </source>
</evidence>
<evidence type="ECO:0000256" key="1">
    <source>
        <dbReference type="ARBA" id="ARBA00004167"/>
    </source>
</evidence>
<dbReference type="Proteomes" id="UP000094389">
    <property type="component" value="Unassembled WGS sequence"/>
</dbReference>
<dbReference type="EMBL" id="KV453935">
    <property type="protein sequence ID" value="ODV72451.1"/>
    <property type="molecule type" value="Genomic_DNA"/>
</dbReference>
<evidence type="ECO:0000313" key="6">
    <source>
        <dbReference type="EMBL" id="ODV72451.1"/>
    </source>
</evidence>
<proteinExistence type="predicted"/>
<keyword evidence="7" id="KW-1185">Reference proteome</keyword>
<accession>A0A1E4RZ06</accession>
<dbReference type="GeneID" id="30987803"/>
<dbReference type="RefSeq" id="XP_020069490.1">
    <property type="nucleotide sequence ID" value="XM_020213407.1"/>
</dbReference>
<keyword evidence="3 5" id="KW-1133">Transmembrane helix</keyword>
<evidence type="ECO:0000256" key="2">
    <source>
        <dbReference type="ARBA" id="ARBA00022692"/>
    </source>
</evidence>
<gene>
    <name evidence="6" type="ORF">CYBJADRAFT_153471</name>
</gene>
<feature type="transmembrane region" description="Helical" evidence="5">
    <location>
        <begin position="17"/>
        <end position="38"/>
    </location>
</feature>
<evidence type="ECO:0000256" key="4">
    <source>
        <dbReference type="ARBA" id="ARBA00023136"/>
    </source>
</evidence>
<dbReference type="STRING" id="983966.A0A1E4RZ06"/>